<feature type="region of interest" description="Disordered" evidence="1">
    <location>
        <begin position="103"/>
        <end position="148"/>
    </location>
</feature>
<feature type="compositionally biased region" description="Basic residues" evidence="1">
    <location>
        <begin position="113"/>
        <end position="148"/>
    </location>
</feature>
<accession>A0A6C0LLC9</accession>
<dbReference type="EMBL" id="MN740513">
    <property type="protein sequence ID" value="QHU30708.1"/>
    <property type="molecule type" value="Genomic_DNA"/>
</dbReference>
<sequence>MPNGSRSNKGGYGSRKKKSGGFLKGSLGRMGSSVSQAAKQSASQEVGRGAKHAMDKKEGAKKSAMDFISGLGGSSGDYIPDSPVYGVMGGISNDALKIMSSSRKGYMAAVMGGKKRRSKKSRKKSSKRKSKKRHSTRRRRRSSRKKCR</sequence>
<feature type="region of interest" description="Disordered" evidence="1">
    <location>
        <begin position="1"/>
        <end position="62"/>
    </location>
</feature>
<name>A0A6C0LLC9_9ZZZZ</name>
<reference evidence="2" key="1">
    <citation type="journal article" date="2020" name="Nature">
        <title>Giant virus diversity and host interactions through global metagenomics.</title>
        <authorList>
            <person name="Schulz F."/>
            <person name="Roux S."/>
            <person name="Paez-Espino D."/>
            <person name="Jungbluth S."/>
            <person name="Walsh D.A."/>
            <person name="Denef V.J."/>
            <person name="McMahon K.D."/>
            <person name="Konstantinidis K.T."/>
            <person name="Eloe-Fadrosh E.A."/>
            <person name="Kyrpides N.C."/>
            <person name="Woyke T."/>
        </authorList>
    </citation>
    <scope>NUCLEOTIDE SEQUENCE</scope>
    <source>
        <strain evidence="2">GVMAG-M-3300027833-19</strain>
    </source>
</reference>
<evidence type="ECO:0000256" key="1">
    <source>
        <dbReference type="SAM" id="MobiDB-lite"/>
    </source>
</evidence>
<feature type="compositionally biased region" description="Low complexity" evidence="1">
    <location>
        <begin position="20"/>
        <end position="44"/>
    </location>
</feature>
<evidence type="ECO:0000313" key="2">
    <source>
        <dbReference type="EMBL" id="QHU30708.1"/>
    </source>
</evidence>
<feature type="compositionally biased region" description="Basic and acidic residues" evidence="1">
    <location>
        <begin position="52"/>
        <end position="62"/>
    </location>
</feature>
<dbReference type="AlphaFoldDB" id="A0A6C0LLC9"/>
<proteinExistence type="predicted"/>
<organism evidence="2">
    <name type="scientific">viral metagenome</name>
    <dbReference type="NCBI Taxonomy" id="1070528"/>
    <lineage>
        <taxon>unclassified sequences</taxon>
        <taxon>metagenomes</taxon>
        <taxon>organismal metagenomes</taxon>
    </lineage>
</organism>
<protein>
    <submittedName>
        <fullName evidence="2">Uncharacterized protein</fullName>
    </submittedName>
</protein>